<protein>
    <submittedName>
        <fullName evidence="9">Unannotated protein</fullName>
    </submittedName>
</protein>
<dbReference type="GO" id="GO:0012505">
    <property type="term" value="C:endomembrane system"/>
    <property type="evidence" value="ECO:0007669"/>
    <property type="project" value="UniProtKB-SubCell"/>
</dbReference>
<name>A0A6J6C0B0_9ZZZZ</name>
<dbReference type="InterPro" id="IPR036259">
    <property type="entry name" value="MFS_trans_sf"/>
</dbReference>
<feature type="transmembrane region" description="Helical" evidence="7">
    <location>
        <begin position="76"/>
        <end position="93"/>
    </location>
</feature>
<feature type="domain" description="Major facilitator superfamily (MFS) profile" evidence="8">
    <location>
        <begin position="10"/>
        <end position="381"/>
    </location>
</feature>
<dbReference type="AlphaFoldDB" id="A0A6J6C0B0"/>
<reference evidence="9" key="1">
    <citation type="submission" date="2020-05" db="EMBL/GenBank/DDBJ databases">
        <authorList>
            <person name="Chiriac C."/>
            <person name="Salcher M."/>
            <person name="Ghai R."/>
            <person name="Kavagutti S V."/>
        </authorList>
    </citation>
    <scope>NUCLEOTIDE SEQUENCE</scope>
</reference>
<proteinExistence type="inferred from homology"/>
<evidence type="ECO:0000256" key="1">
    <source>
        <dbReference type="ARBA" id="ARBA00004127"/>
    </source>
</evidence>
<feature type="transmembrane region" description="Helical" evidence="7">
    <location>
        <begin position="43"/>
        <end position="64"/>
    </location>
</feature>
<feature type="transmembrane region" description="Helical" evidence="7">
    <location>
        <begin position="162"/>
        <end position="179"/>
    </location>
</feature>
<comment type="similarity">
    <text evidence="2">Belongs to the major facilitator superfamily.</text>
</comment>
<feature type="transmembrane region" description="Helical" evidence="7">
    <location>
        <begin position="99"/>
        <end position="123"/>
    </location>
</feature>
<feature type="transmembrane region" description="Helical" evidence="7">
    <location>
        <begin position="204"/>
        <end position="225"/>
    </location>
</feature>
<evidence type="ECO:0000256" key="6">
    <source>
        <dbReference type="ARBA" id="ARBA00023136"/>
    </source>
</evidence>
<dbReference type="PANTHER" id="PTHR23514:SF3">
    <property type="entry name" value="BYPASS OF STOP CODON PROTEIN 6"/>
    <property type="match status" value="1"/>
</dbReference>
<dbReference type="GO" id="GO:0016020">
    <property type="term" value="C:membrane"/>
    <property type="evidence" value="ECO:0007669"/>
    <property type="project" value="TreeGrafter"/>
</dbReference>
<keyword evidence="4 7" id="KW-0812">Transmembrane</keyword>
<comment type="subcellular location">
    <subcellularLocation>
        <location evidence="1">Endomembrane system</location>
        <topology evidence="1">Multi-pass membrane protein</topology>
    </subcellularLocation>
</comment>
<evidence type="ECO:0000313" key="9">
    <source>
        <dbReference type="EMBL" id="CAB4544831.1"/>
    </source>
</evidence>
<dbReference type="InterPro" id="IPR051788">
    <property type="entry name" value="MFS_Transporter"/>
</dbReference>
<evidence type="ECO:0000259" key="8">
    <source>
        <dbReference type="PROSITE" id="PS50850"/>
    </source>
</evidence>
<accession>A0A6J6C0B0</accession>
<dbReference type="SUPFAM" id="SSF103473">
    <property type="entry name" value="MFS general substrate transporter"/>
    <property type="match status" value="1"/>
</dbReference>
<feature type="transmembrane region" description="Helical" evidence="7">
    <location>
        <begin position="130"/>
        <end position="156"/>
    </location>
</feature>
<organism evidence="9">
    <name type="scientific">freshwater metagenome</name>
    <dbReference type="NCBI Taxonomy" id="449393"/>
    <lineage>
        <taxon>unclassified sequences</taxon>
        <taxon>metagenomes</taxon>
        <taxon>ecological metagenomes</taxon>
    </lineage>
</organism>
<dbReference type="Pfam" id="PF07690">
    <property type="entry name" value="MFS_1"/>
    <property type="match status" value="1"/>
</dbReference>
<feature type="transmembrane region" description="Helical" evidence="7">
    <location>
        <begin position="358"/>
        <end position="376"/>
    </location>
</feature>
<keyword evidence="5 7" id="KW-1133">Transmembrane helix</keyword>
<keyword evidence="3" id="KW-0813">Transport</keyword>
<dbReference type="InterPro" id="IPR011701">
    <property type="entry name" value="MFS"/>
</dbReference>
<feature type="transmembrane region" description="Helical" evidence="7">
    <location>
        <begin position="326"/>
        <end position="346"/>
    </location>
</feature>
<sequence length="385" mass="41008">MPLSFKRDKVFWTIAAQSIVINYYLGGFSPAQPLLRSDQGTSLTVAGLHGTAMGIAAIFAGFSVPHLVHKYGRIKASWIGVCIFSAGVLMFVLGPGIGFTLFATFLTGFGTSTIISNIVTILAQHYKSAAALAIPQTNAIGSAGYVMGTLIIGILAGTTISWRWGLLLPLPIALITYFVSRDKNAELHVPHEDGPQRGKLPRHYWIAVFGFFCSISSEFTVTFWSAALLRERVGSTAAISTICIVAVGSGMAVGRWYGGIVLKKLAVDHQLATAIALQLVSFLIFWFSHNLVGSLIALFGVGLGISTQFSLSSVRLITLSDNKPDLAIARSSIAAGLAIGLAPFMLGVLGDHLGISRAYMMVPVLILISLVITLLIPSKIDSLRA</sequence>
<feature type="transmembrane region" description="Helical" evidence="7">
    <location>
        <begin position="295"/>
        <end position="314"/>
    </location>
</feature>
<evidence type="ECO:0000256" key="4">
    <source>
        <dbReference type="ARBA" id="ARBA00022692"/>
    </source>
</evidence>
<evidence type="ECO:0000256" key="5">
    <source>
        <dbReference type="ARBA" id="ARBA00022989"/>
    </source>
</evidence>
<evidence type="ECO:0000256" key="7">
    <source>
        <dbReference type="SAM" id="Phobius"/>
    </source>
</evidence>
<dbReference type="PANTHER" id="PTHR23514">
    <property type="entry name" value="BYPASS OF STOP CODON PROTEIN 6"/>
    <property type="match status" value="1"/>
</dbReference>
<dbReference type="PROSITE" id="PS50850">
    <property type="entry name" value="MFS"/>
    <property type="match status" value="1"/>
</dbReference>
<feature type="transmembrane region" description="Helical" evidence="7">
    <location>
        <begin position="270"/>
        <end position="289"/>
    </location>
</feature>
<keyword evidence="6 7" id="KW-0472">Membrane</keyword>
<dbReference type="InterPro" id="IPR020846">
    <property type="entry name" value="MFS_dom"/>
</dbReference>
<evidence type="ECO:0000256" key="2">
    <source>
        <dbReference type="ARBA" id="ARBA00008335"/>
    </source>
</evidence>
<feature type="transmembrane region" description="Helical" evidence="7">
    <location>
        <begin position="237"/>
        <end position="258"/>
    </location>
</feature>
<feature type="transmembrane region" description="Helical" evidence="7">
    <location>
        <begin position="12"/>
        <end position="31"/>
    </location>
</feature>
<dbReference type="Gene3D" id="1.20.1250.20">
    <property type="entry name" value="MFS general substrate transporter like domains"/>
    <property type="match status" value="2"/>
</dbReference>
<evidence type="ECO:0000256" key="3">
    <source>
        <dbReference type="ARBA" id="ARBA00022448"/>
    </source>
</evidence>
<gene>
    <name evidence="9" type="ORF">UFOPK1438_00690</name>
</gene>
<dbReference type="GO" id="GO:0022857">
    <property type="term" value="F:transmembrane transporter activity"/>
    <property type="evidence" value="ECO:0007669"/>
    <property type="project" value="InterPro"/>
</dbReference>
<dbReference type="EMBL" id="CAEZSM010000079">
    <property type="protein sequence ID" value="CAB4544831.1"/>
    <property type="molecule type" value="Genomic_DNA"/>
</dbReference>